<dbReference type="Pfam" id="PF01968">
    <property type="entry name" value="Hydantoinase_A"/>
    <property type="match status" value="1"/>
</dbReference>
<feature type="domain" description="Hydantoinase A/oxoprolinase" evidence="1">
    <location>
        <begin position="207"/>
        <end position="507"/>
    </location>
</feature>
<proteinExistence type="predicted"/>
<accession>A0A6N7YZZ1</accession>
<evidence type="ECO:0000313" key="3">
    <source>
        <dbReference type="EMBL" id="MTD53061.1"/>
    </source>
</evidence>
<dbReference type="GO" id="GO:0017168">
    <property type="term" value="F:5-oxoprolinase (ATP-hydrolyzing) activity"/>
    <property type="evidence" value="ECO:0007669"/>
    <property type="project" value="TreeGrafter"/>
</dbReference>
<dbReference type="Proteomes" id="UP000440096">
    <property type="component" value="Unassembled WGS sequence"/>
</dbReference>
<organism evidence="3 4">
    <name type="scientific">Amycolatopsis pithecellobii</name>
    <dbReference type="NCBI Taxonomy" id="664692"/>
    <lineage>
        <taxon>Bacteria</taxon>
        <taxon>Bacillati</taxon>
        <taxon>Actinomycetota</taxon>
        <taxon>Actinomycetes</taxon>
        <taxon>Pseudonocardiales</taxon>
        <taxon>Pseudonocardiaceae</taxon>
        <taxon>Amycolatopsis</taxon>
    </lineage>
</organism>
<dbReference type="GO" id="GO:0006749">
    <property type="term" value="P:glutathione metabolic process"/>
    <property type="evidence" value="ECO:0007669"/>
    <property type="project" value="TreeGrafter"/>
</dbReference>
<dbReference type="AlphaFoldDB" id="A0A6N7YZZ1"/>
<evidence type="ECO:0000259" key="1">
    <source>
        <dbReference type="Pfam" id="PF01968"/>
    </source>
</evidence>
<dbReference type="InterPro" id="IPR002821">
    <property type="entry name" value="Hydantoinase_A"/>
</dbReference>
<keyword evidence="4" id="KW-1185">Reference proteome</keyword>
<dbReference type="Pfam" id="PF05378">
    <property type="entry name" value="Hydant_A_N"/>
    <property type="match status" value="1"/>
</dbReference>
<gene>
    <name evidence="3" type="ORF">GKO32_03580</name>
</gene>
<evidence type="ECO:0000259" key="2">
    <source>
        <dbReference type="Pfam" id="PF05378"/>
    </source>
</evidence>
<dbReference type="InterPro" id="IPR045079">
    <property type="entry name" value="Oxoprolinase-like"/>
</dbReference>
<dbReference type="PANTHER" id="PTHR11365:SF23">
    <property type="entry name" value="HYPOTHETICAL 5-OXOPROLINASE (EUROFUNG)-RELATED"/>
    <property type="match status" value="1"/>
</dbReference>
<dbReference type="GO" id="GO:0005829">
    <property type="term" value="C:cytosol"/>
    <property type="evidence" value="ECO:0007669"/>
    <property type="project" value="TreeGrafter"/>
</dbReference>
<reference evidence="3 4" key="1">
    <citation type="submission" date="2019-11" db="EMBL/GenBank/DDBJ databases">
        <title>Draft genome of Amycolatopsis RM579.</title>
        <authorList>
            <person name="Duangmal K."/>
            <person name="Mingma R."/>
        </authorList>
    </citation>
    <scope>NUCLEOTIDE SEQUENCE [LARGE SCALE GENOMIC DNA]</scope>
    <source>
        <strain evidence="3 4">RM579</strain>
    </source>
</reference>
<dbReference type="PANTHER" id="PTHR11365">
    <property type="entry name" value="5-OXOPROLINASE RELATED"/>
    <property type="match status" value="1"/>
</dbReference>
<dbReference type="EMBL" id="WMBA01000003">
    <property type="protein sequence ID" value="MTD53061.1"/>
    <property type="molecule type" value="Genomic_DNA"/>
</dbReference>
<feature type="domain" description="Hydantoinase/oxoprolinase N-terminal" evidence="2">
    <location>
        <begin position="8"/>
        <end position="183"/>
    </location>
</feature>
<name>A0A6N7YZZ1_9PSEU</name>
<dbReference type="RefSeq" id="WP_154755303.1">
    <property type="nucleotide sequence ID" value="NZ_WMBA01000003.1"/>
</dbReference>
<protein>
    <submittedName>
        <fullName evidence="3">Hydantoinase/oxoprolinase family protein</fullName>
    </submittedName>
</protein>
<dbReference type="InterPro" id="IPR008040">
    <property type="entry name" value="Hydant_A_N"/>
</dbReference>
<sequence>MTRKDSIRIGVDIGGTFTDVVLSAGGALVFTAKVMTTYGDLLEAIRAGIDRCLAALPGPGPDLPSDVSTRLIHGTTLVSNAYVTRDGAEVSLVTTDGFRDVLDFPQLQRFDIWDLDIEYLPPLVDKQNIHEVAERTDFQGAEIAALDHDAIKKIAPRLTETVAVSLLNSHMNPAHEREVRDALLALRPELEVSLSSDTSREAGEYYRTITAVANAFVKPVMKQYLARLEDETHARLGADSRFMMMLSDGGLCSARTAQDLPVRIVESGPAAGVTAAHAFIGSSDFLREAGAPVVALDMGGTTAKIVFIEPHAPIELSHTIEVARDELHRTGSGMSLLVPSVDLVEIGAGGSSIARRNELGLIEVGPESASSEPGPAVYGRGGTLPTVTDANVVLGYLPPWQRLGGVSDIHPELARTAVAGLASGAPDGDGAVEEVALGIHRIANEKMAGAVRVAAADRGRRVEEHVLLASGGAAPIHACGIASQVGIKRVIIPPEPGVFSAVGLVWAPEKFETVRSLKLRLPWAATEYQQVQEAFEDMKAEIATVMESGDVEVTARADLRFARQHHVLTVNLGPEIPPADEVVRTFRKEYVRLYNRCPDAATEMVNLRVEGLGRTPDIRLDTSHIPAGSDQPRTTRATFVHSGPSTIPAYQRVGETAHGSGPALITENHTTTVVPPGWNWQRLDEGTLILEAVAPHA</sequence>
<evidence type="ECO:0000313" key="4">
    <source>
        <dbReference type="Proteomes" id="UP000440096"/>
    </source>
</evidence>
<comment type="caution">
    <text evidence="3">The sequence shown here is derived from an EMBL/GenBank/DDBJ whole genome shotgun (WGS) entry which is preliminary data.</text>
</comment>
<dbReference type="OrthoDB" id="9768323at2"/>